<feature type="non-terminal residue" evidence="3">
    <location>
        <position position="148"/>
    </location>
</feature>
<dbReference type="AlphaFoldDB" id="A0A165JTW8"/>
<dbReference type="EMBL" id="KV425959">
    <property type="protein sequence ID" value="KZV95325.1"/>
    <property type="molecule type" value="Genomic_DNA"/>
</dbReference>
<keyword evidence="1" id="KW-0472">Membrane</keyword>
<keyword evidence="1" id="KW-1133">Transmembrane helix</keyword>
<dbReference type="InParanoid" id="A0A165JTW8"/>
<dbReference type="OrthoDB" id="3219854at2759"/>
<keyword evidence="4" id="KW-1185">Reference proteome</keyword>
<name>A0A165JTW8_EXIGL</name>
<organism evidence="3 4">
    <name type="scientific">Exidia glandulosa HHB12029</name>
    <dbReference type="NCBI Taxonomy" id="1314781"/>
    <lineage>
        <taxon>Eukaryota</taxon>
        <taxon>Fungi</taxon>
        <taxon>Dikarya</taxon>
        <taxon>Basidiomycota</taxon>
        <taxon>Agaricomycotina</taxon>
        <taxon>Agaricomycetes</taxon>
        <taxon>Auriculariales</taxon>
        <taxon>Exidiaceae</taxon>
        <taxon>Exidia</taxon>
    </lineage>
</organism>
<gene>
    <name evidence="3" type="ORF">EXIGLDRAFT_588937</name>
</gene>
<dbReference type="Pfam" id="PF20153">
    <property type="entry name" value="DUF6535"/>
    <property type="match status" value="1"/>
</dbReference>
<accession>A0A165JTW8</accession>
<evidence type="ECO:0000259" key="2">
    <source>
        <dbReference type="Pfam" id="PF20153"/>
    </source>
</evidence>
<evidence type="ECO:0000313" key="4">
    <source>
        <dbReference type="Proteomes" id="UP000077266"/>
    </source>
</evidence>
<reference evidence="3 4" key="1">
    <citation type="journal article" date="2016" name="Mol. Biol. Evol.">
        <title>Comparative Genomics of Early-Diverging Mushroom-Forming Fungi Provides Insights into the Origins of Lignocellulose Decay Capabilities.</title>
        <authorList>
            <person name="Nagy L.G."/>
            <person name="Riley R."/>
            <person name="Tritt A."/>
            <person name="Adam C."/>
            <person name="Daum C."/>
            <person name="Floudas D."/>
            <person name="Sun H."/>
            <person name="Yadav J.S."/>
            <person name="Pangilinan J."/>
            <person name="Larsson K.H."/>
            <person name="Matsuura K."/>
            <person name="Barry K."/>
            <person name="Labutti K."/>
            <person name="Kuo R."/>
            <person name="Ohm R.A."/>
            <person name="Bhattacharya S.S."/>
            <person name="Shirouzu T."/>
            <person name="Yoshinaga Y."/>
            <person name="Martin F.M."/>
            <person name="Grigoriev I.V."/>
            <person name="Hibbett D.S."/>
        </authorList>
    </citation>
    <scope>NUCLEOTIDE SEQUENCE [LARGE SCALE GENOMIC DNA]</scope>
    <source>
        <strain evidence="3 4">HHB12029</strain>
    </source>
</reference>
<feature type="domain" description="DUF6535" evidence="2">
    <location>
        <begin position="1"/>
        <end position="140"/>
    </location>
</feature>
<proteinExistence type="predicted"/>
<evidence type="ECO:0000313" key="3">
    <source>
        <dbReference type="EMBL" id="KZV95325.1"/>
    </source>
</evidence>
<evidence type="ECO:0000256" key="1">
    <source>
        <dbReference type="SAM" id="Phobius"/>
    </source>
</evidence>
<feature type="non-terminal residue" evidence="3">
    <location>
        <position position="1"/>
    </location>
</feature>
<feature type="transmembrane region" description="Helical" evidence="1">
    <location>
        <begin position="112"/>
        <end position="141"/>
    </location>
</feature>
<dbReference type="Proteomes" id="UP000077266">
    <property type="component" value="Unassembled WGS sequence"/>
</dbReference>
<dbReference type="InterPro" id="IPR045338">
    <property type="entry name" value="DUF6535"/>
</dbReference>
<protein>
    <recommendedName>
        <fullName evidence="2">DUF6535 domain-containing protein</fullName>
    </recommendedName>
</protein>
<sequence length="148" mass="16371">GLFSGVTTTFIIESYTLLEPDFGELTYRALVANATNPAPSDRDFVVPPTARVVNCLWITSLMFSLSAALVAVMGAEWSAAYHDPATEEESESFPPLQRAERRHFRFQNSKPWGLPIIILTAPMLMQISLLLFAIGLALFFVPIDHITA</sequence>
<feature type="transmembrane region" description="Helical" evidence="1">
    <location>
        <begin position="52"/>
        <end position="75"/>
    </location>
</feature>
<keyword evidence="1" id="KW-0812">Transmembrane</keyword>